<organism evidence="1">
    <name type="scientific">Anguilla anguilla</name>
    <name type="common">European freshwater eel</name>
    <name type="synonym">Muraena anguilla</name>
    <dbReference type="NCBI Taxonomy" id="7936"/>
    <lineage>
        <taxon>Eukaryota</taxon>
        <taxon>Metazoa</taxon>
        <taxon>Chordata</taxon>
        <taxon>Craniata</taxon>
        <taxon>Vertebrata</taxon>
        <taxon>Euteleostomi</taxon>
        <taxon>Actinopterygii</taxon>
        <taxon>Neopterygii</taxon>
        <taxon>Teleostei</taxon>
        <taxon>Anguilliformes</taxon>
        <taxon>Anguillidae</taxon>
        <taxon>Anguilla</taxon>
    </lineage>
</organism>
<dbReference type="EMBL" id="GBXM01030457">
    <property type="protein sequence ID" value="JAH78120.1"/>
    <property type="molecule type" value="Transcribed_RNA"/>
</dbReference>
<reference evidence="1" key="2">
    <citation type="journal article" date="2015" name="Fish Shellfish Immunol.">
        <title>Early steps in the European eel (Anguilla anguilla)-Vibrio vulnificus interaction in the gills: Role of the RtxA13 toxin.</title>
        <authorList>
            <person name="Callol A."/>
            <person name="Pajuelo D."/>
            <person name="Ebbesson L."/>
            <person name="Teles M."/>
            <person name="MacKenzie S."/>
            <person name="Amaro C."/>
        </authorList>
    </citation>
    <scope>NUCLEOTIDE SEQUENCE</scope>
</reference>
<reference evidence="1" key="1">
    <citation type="submission" date="2014-11" db="EMBL/GenBank/DDBJ databases">
        <authorList>
            <person name="Amaro Gonzalez C."/>
        </authorList>
    </citation>
    <scope>NUCLEOTIDE SEQUENCE</scope>
</reference>
<protein>
    <submittedName>
        <fullName evidence="1">Uncharacterized protein</fullName>
    </submittedName>
</protein>
<accession>A0A0E9V193</accession>
<evidence type="ECO:0000313" key="1">
    <source>
        <dbReference type="EMBL" id="JAH71894.1"/>
    </source>
</evidence>
<proteinExistence type="predicted"/>
<dbReference type="AlphaFoldDB" id="A0A0E9V193"/>
<sequence>MCGGKVCVGVACCAVFLSMKLPAIVCSLWKMHLPLCLQRFEKPPGYRLQNII</sequence>
<name>A0A0E9V193_ANGAN</name>
<dbReference type="EMBL" id="GBXM01036683">
    <property type="protein sequence ID" value="JAH71894.1"/>
    <property type="molecule type" value="Transcribed_RNA"/>
</dbReference>